<dbReference type="GO" id="GO:0007015">
    <property type="term" value="P:actin filament organization"/>
    <property type="evidence" value="ECO:0007669"/>
    <property type="project" value="TreeGrafter"/>
</dbReference>
<evidence type="ECO:0000256" key="4">
    <source>
        <dbReference type="SAM" id="MobiDB-lite"/>
    </source>
</evidence>
<gene>
    <name evidence="6" type="ORF">APZ42_023495</name>
</gene>
<dbReference type="OrthoDB" id="5971719at2759"/>
<dbReference type="CDD" id="cd11873">
    <property type="entry name" value="SH3_CD2AP-like_1"/>
    <property type="match status" value="1"/>
</dbReference>
<dbReference type="Proteomes" id="UP000076858">
    <property type="component" value="Unassembled WGS sequence"/>
</dbReference>
<keyword evidence="6" id="KW-0808">Transferase</keyword>
<feature type="compositionally biased region" description="Polar residues" evidence="4">
    <location>
        <begin position="236"/>
        <end position="249"/>
    </location>
</feature>
<feature type="region of interest" description="Disordered" evidence="4">
    <location>
        <begin position="545"/>
        <end position="569"/>
    </location>
</feature>
<dbReference type="Pfam" id="PF00018">
    <property type="entry name" value="SH3_1"/>
    <property type="match status" value="3"/>
</dbReference>
<dbReference type="Gene3D" id="2.30.30.40">
    <property type="entry name" value="SH3 Domains"/>
    <property type="match status" value="3"/>
</dbReference>
<name>A0A164UYC0_9CRUS</name>
<feature type="compositionally biased region" description="Basic and acidic residues" evidence="4">
    <location>
        <begin position="390"/>
        <end position="404"/>
    </location>
</feature>
<feature type="domain" description="SH3" evidence="5">
    <location>
        <begin position="162"/>
        <end position="223"/>
    </location>
</feature>
<proteinExistence type="predicted"/>
<dbReference type="PROSITE" id="PS50002">
    <property type="entry name" value="SH3"/>
    <property type="match status" value="3"/>
</dbReference>
<feature type="domain" description="SH3" evidence="5">
    <location>
        <begin position="1"/>
        <end position="57"/>
    </location>
</feature>
<dbReference type="InterPro" id="IPR050384">
    <property type="entry name" value="Endophilin_SH3RF"/>
</dbReference>
<dbReference type="PANTHER" id="PTHR14167">
    <property type="entry name" value="SH3 DOMAIN-CONTAINING"/>
    <property type="match status" value="1"/>
</dbReference>
<protein>
    <submittedName>
        <fullName evidence="6">Putative SH3 domain-containing kinase-binding protein</fullName>
    </submittedName>
</protein>
<dbReference type="PRINTS" id="PR00499">
    <property type="entry name" value="P67PHOX"/>
</dbReference>
<feature type="coiled-coil region" evidence="3">
    <location>
        <begin position="600"/>
        <end position="627"/>
    </location>
</feature>
<keyword evidence="6" id="KW-0418">Kinase</keyword>
<feature type="region of interest" description="Disordered" evidence="4">
    <location>
        <begin position="358"/>
        <end position="447"/>
    </location>
</feature>
<evidence type="ECO:0000256" key="3">
    <source>
        <dbReference type="SAM" id="Coils"/>
    </source>
</evidence>
<dbReference type="EMBL" id="LRGB01001569">
    <property type="protein sequence ID" value="KZS11789.1"/>
    <property type="molecule type" value="Genomic_DNA"/>
</dbReference>
<dbReference type="CDD" id="cd11874">
    <property type="entry name" value="SH3_CD2AP-like_2"/>
    <property type="match status" value="1"/>
</dbReference>
<sequence length="650" mass="71064">MEVLVLFNYDGQADDELTIRKGDVILDVKKLEGGWWEGLLGSKRGLFPDNFVMVVAEADMNQSYSSAAVRSEKGRKCRALFSYAPSHEDELQLLVGDEIHFLGEVEEGWWRGKLNGKIGVFPSNFVVIEDPPTSTAIHVPKGPVTNQVAISSDIAPELPPKPLREIARVLFPYSALQPDELELREGDLVTIHSKDCEDKGWWKGEVNNKIGVFPDNFVEVIPHNSSSGALGKSVHPTLNISPSTGTAKTPQIRGVPKNEPASPPPSTNIDSVPRNISSFTGNTVENPNSLSDEQKLQQVADILNAITPTESLPHITASRARPTKTRRPPSALFFKDVENEDSSGGLSIPSVIRGLSVPTEELEKSSPGSPVEQQQRPMTKMRNSSIKPPWMEELKRNQEKKEKGSITTTTNSNHEKPSVLPVKPIIPKSTNTSTDVPPNSQPHTQSEANSVTLKELISHKVGPKNVNAKFEQLSSVEVPGIHEGPPPKSFGNVTGPISLSSVLPNEKTTQKESAVPSALQFRDEKKTLPETGTSMVLKEYPEANFSSHGTGNATKQTLTSLHPSKGPGVKQTVCSTNHNPVNLNELAQLNNSDYIVQRELHSLQLRVASLEATVLNLQMELLQLKNAPVEEHKCRCMQKVSSTEASLVHI</sequence>
<dbReference type="PRINTS" id="PR00452">
    <property type="entry name" value="SH3DOMAIN"/>
</dbReference>
<dbReference type="AlphaFoldDB" id="A0A164UYC0"/>
<dbReference type="SUPFAM" id="SSF50044">
    <property type="entry name" value="SH3-domain"/>
    <property type="match status" value="3"/>
</dbReference>
<evidence type="ECO:0000313" key="7">
    <source>
        <dbReference type="Proteomes" id="UP000076858"/>
    </source>
</evidence>
<feature type="compositionally biased region" description="Polar residues" evidence="4">
    <location>
        <begin position="545"/>
        <end position="562"/>
    </location>
</feature>
<dbReference type="InterPro" id="IPR001452">
    <property type="entry name" value="SH3_domain"/>
</dbReference>
<dbReference type="InterPro" id="IPR036028">
    <property type="entry name" value="SH3-like_dom_sf"/>
</dbReference>
<dbReference type="SMART" id="SM00326">
    <property type="entry name" value="SH3"/>
    <property type="match status" value="3"/>
</dbReference>
<dbReference type="GO" id="GO:0016301">
    <property type="term" value="F:kinase activity"/>
    <property type="evidence" value="ECO:0007669"/>
    <property type="project" value="UniProtKB-KW"/>
</dbReference>
<evidence type="ECO:0000256" key="1">
    <source>
        <dbReference type="ARBA" id="ARBA00022443"/>
    </source>
</evidence>
<organism evidence="6 7">
    <name type="scientific">Daphnia magna</name>
    <dbReference type="NCBI Taxonomy" id="35525"/>
    <lineage>
        <taxon>Eukaryota</taxon>
        <taxon>Metazoa</taxon>
        <taxon>Ecdysozoa</taxon>
        <taxon>Arthropoda</taxon>
        <taxon>Crustacea</taxon>
        <taxon>Branchiopoda</taxon>
        <taxon>Diplostraca</taxon>
        <taxon>Cladocera</taxon>
        <taxon>Anomopoda</taxon>
        <taxon>Daphniidae</taxon>
        <taxon>Daphnia</taxon>
    </lineage>
</organism>
<dbReference type="STRING" id="35525.A0A164UYC0"/>
<keyword evidence="7" id="KW-1185">Reference proteome</keyword>
<accession>A0A164UYC0</accession>
<feature type="domain" description="SH3" evidence="5">
    <location>
        <begin position="72"/>
        <end position="131"/>
    </location>
</feature>
<keyword evidence="3" id="KW-0175">Coiled coil</keyword>
<evidence type="ECO:0000259" key="5">
    <source>
        <dbReference type="PROSITE" id="PS50002"/>
    </source>
</evidence>
<evidence type="ECO:0000313" key="6">
    <source>
        <dbReference type="EMBL" id="KZS11789.1"/>
    </source>
</evidence>
<dbReference type="CDD" id="cd11875">
    <property type="entry name" value="SH3_CD2AP-like_3"/>
    <property type="match status" value="1"/>
</dbReference>
<evidence type="ECO:0000256" key="2">
    <source>
        <dbReference type="PROSITE-ProRule" id="PRU00192"/>
    </source>
</evidence>
<feature type="compositionally biased region" description="Polar residues" evidence="4">
    <location>
        <begin position="366"/>
        <end position="386"/>
    </location>
</feature>
<feature type="compositionally biased region" description="Polar residues" evidence="4">
    <location>
        <begin position="428"/>
        <end position="447"/>
    </location>
</feature>
<reference evidence="6 7" key="1">
    <citation type="submission" date="2016-03" db="EMBL/GenBank/DDBJ databases">
        <title>EvidentialGene: Evidence-directed Construction of Genes on Genomes.</title>
        <authorList>
            <person name="Gilbert D.G."/>
            <person name="Choi J.-H."/>
            <person name="Mockaitis K."/>
            <person name="Colbourne J."/>
            <person name="Pfrender M."/>
        </authorList>
    </citation>
    <scope>NUCLEOTIDE SEQUENCE [LARGE SCALE GENOMIC DNA]</scope>
    <source>
        <strain evidence="6 7">Xinb3</strain>
        <tissue evidence="6">Complete organism</tissue>
    </source>
</reference>
<comment type="caution">
    <text evidence="6">The sequence shown here is derived from an EMBL/GenBank/DDBJ whole genome shotgun (WGS) entry which is preliminary data.</text>
</comment>
<keyword evidence="1 2" id="KW-0728">SH3 domain</keyword>
<feature type="region of interest" description="Disordered" evidence="4">
    <location>
        <begin position="225"/>
        <end position="272"/>
    </location>
</feature>
<dbReference type="GO" id="GO:0016477">
    <property type="term" value="P:cell migration"/>
    <property type="evidence" value="ECO:0007669"/>
    <property type="project" value="TreeGrafter"/>
</dbReference>
<dbReference type="PANTHER" id="PTHR14167:SF92">
    <property type="entry name" value="CIN85 AND CD2AP RELATED, ISOFORM J"/>
    <property type="match status" value="1"/>
</dbReference>